<organism evidence="3 4">
    <name type="scientific">Cuscuta epithymum</name>
    <dbReference type="NCBI Taxonomy" id="186058"/>
    <lineage>
        <taxon>Eukaryota</taxon>
        <taxon>Viridiplantae</taxon>
        <taxon>Streptophyta</taxon>
        <taxon>Embryophyta</taxon>
        <taxon>Tracheophyta</taxon>
        <taxon>Spermatophyta</taxon>
        <taxon>Magnoliopsida</taxon>
        <taxon>eudicotyledons</taxon>
        <taxon>Gunneridae</taxon>
        <taxon>Pentapetalae</taxon>
        <taxon>asterids</taxon>
        <taxon>lamiids</taxon>
        <taxon>Solanales</taxon>
        <taxon>Convolvulaceae</taxon>
        <taxon>Cuscuteae</taxon>
        <taxon>Cuscuta</taxon>
        <taxon>Cuscuta subgen. Cuscuta</taxon>
    </lineage>
</organism>
<dbReference type="InterPro" id="IPR008906">
    <property type="entry name" value="HATC_C_dom"/>
</dbReference>
<dbReference type="Proteomes" id="UP001152523">
    <property type="component" value="Unassembled WGS sequence"/>
</dbReference>
<dbReference type="PANTHER" id="PTHR11697">
    <property type="entry name" value="GENERAL TRANSCRIPTION FACTOR 2-RELATED ZINC FINGER PROTEIN"/>
    <property type="match status" value="1"/>
</dbReference>
<dbReference type="GO" id="GO:0046983">
    <property type="term" value="F:protein dimerization activity"/>
    <property type="evidence" value="ECO:0007669"/>
    <property type="project" value="InterPro"/>
</dbReference>
<feature type="domain" description="DUF4371" evidence="2">
    <location>
        <begin position="2"/>
        <end position="181"/>
    </location>
</feature>
<dbReference type="EMBL" id="CAMAPF010000099">
    <property type="protein sequence ID" value="CAH9098495.1"/>
    <property type="molecule type" value="Genomic_DNA"/>
</dbReference>
<evidence type="ECO:0000259" key="2">
    <source>
        <dbReference type="Pfam" id="PF14291"/>
    </source>
</evidence>
<proteinExistence type="predicted"/>
<name>A0AAV0DCS8_9ASTE</name>
<reference evidence="3" key="1">
    <citation type="submission" date="2022-07" db="EMBL/GenBank/DDBJ databases">
        <authorList>
            <person name="Macas J."/>
            <person name="Novak P."/>
            <person name="Neumann P."/>
        </authorList>
    </citation>
    <scope>NUCLEOTIDE SEQUENCE</scope>
</reference>
<accession>A0AAV0DCS8</accession>
<gene>
    <name evidence="3" type="ORF">CEPIT_LOCUS14456</name>
</gene>
<evidence type="ECO:0000259" key="1">
    <source>
        <dbReference type="Pfam" id="PF05699"/>
    </source>
</evidence>
<evidence type="ECO:0000313" key="4">
    <source>
        <dbReference type="Proteomes" id="UP001152523"/>
    </source>
</evidence>
<feature type="domain" description="HAT C-terminal dimerisation" evidence="1">
    <location>
        <begin position="523"/>
        <end position="580"/>
    </location>
</feature>
<dbReference type="PANTHER" id="PTHR11697:SF230">
    <property type="entry name" value="ZINC FINGER, MYM DOMAIN CONTAINING 1"/>
    <property type="match status" value="1"/>
</dbReference>
<dbReference type="AlphaFoldDB" id="A0AAV0DCS8"/>
<dbReference type="Pfam" id="PF14291">
    <property type="entry name" value="DUF4371"/>
    <property type="match status" value="1"/>
</dbReference>
<dbReference type="SUPFAM" id="SSF53098">
    <property type="entry name" value="Ribonuclease H-like"/>
    <property type="match status" value="1"/>
</dbReference>
<dbReference type="InterPro" id="IPR012337">
    <property type="entry name" value="RNaseH-like_sf"/>
</dbReference>
<dbReference type="Pfam" id="PF05699">
    <property type="entry name" value="Dimer_Tnp_hAT"/>
    <property type="match status" value="1"/>
</dbReference>
<keyword evidence="4" id="KW-1185">Reference proteome</keyword>
<dbReference type="InterPro" id="IPR025398">
    <property type="entry name" value="DUF4371"/>
</dbReference>
<protein>
    <recommendedName>
        <fullName evidence="5">Zinc finger MYM-type protein 1-like</fullName>
    </recommendedName>
</protein>
<sequence length="598" mass="68782">MKQEYRIQLTASVDCIRFLLRQGLPLCGHDESHKSINHGNFIELLKFLANHNEQISKVVLQSAPENHQMLSPLVQKDIVNAFATETSNLILKDLGSEFFGILVDESRDISVKEQLIVFIRYVDTRGHIIERLLGVVHVLDTTSLSLKSAIEALLTRHGLNMSRIRGQGYDGASNMRGEFNGLKTLILNDNSSAFYVHCFAHQLQLTLLMVAKQNDDVSLFFFHVSQLCNVVCASCKRRDKLRGKQVEQLFESISLGTIETGSGLNQEATLKRPGDTRWGSHYNALVSIMKLFSSVIDALEEIKEDASDPKHKVEAFSILKNIQCFDFVFYLHITKKVLGITNDLSQALQTKDQNIVNAMRLVDVSKQRLTLLRNEWEELLEEVSFFCDKFDIEVPDMDADYVPLGRSRRRVEERENLQRYRAEIFYFILDLQLQELNDRFNERNIELPLCVSSFDLRNSFEKFNKEKLVRLASFYPNDFSEIEIEILDNQLQTYFIDVSSDSKFSKLTGIDELAQKVVDTGRHLDYTVVYFLLKLVLILPVATASVERAFSAMKLIKTSLRNRMSDDLLNDFLVTYIEKEIFDLIPNEAILQRFQNML</sequence>
<dbReference type="InterPro" id="IPR055298">
    <property type="entry name" value="AtLOH3-like"/>
</dbReference>
<evidence type="ECO:0000313" key="3">
    <source>
        <dbReference type="EMBL" id="CAH9098495.1"/>
    </source>
</evidence>
<comment type="caution">
    <text evidence="3">The sequence shown here is derived from an EMBL/GenBank/DDBJ whole genome shotgun (WGS) entry which is preliminary data.</text>
</comment>
<evidence type="ECO:0008006" key="5">
    <source>
        <dbReference type="Google" id="ProtNLM"/>
    </source>
</evidence>